<reference evidence="2 3" key="1">
    <citation type="submission" date="2017-06" db="EMBL/GenBank/DDBJ databases">
        <title>Draft genome sequence of Fusobacterium nucleatum subsp. polymorphum KCOM 1248 (=ChDC F113).</title>
        <authorList>
            <person name="Kook J.-K."/>
            <person name="Park S.-N."/>
            <person name="Lim Y.K."/>
            <person name="Roh H."/>
        </authorList>
    </citation>
    <scope>NUCLEOTIDE SEQUENCE [LARGE SCALE GENOMIC DNA]</scope>
    <source>
        <strain evidence="3">KCOM 1248 (ChDC F113)</strain>
    </source>
</reference>
<dbReference type="InterPro" id="IPR050126">
    <property type="entry name" value="Ap4A_hydrolase"/>
</dbReference>
<evidence type="ECO:0000313" key="3">
    <source>
        <dbReference type="Proteomes" id="UP000223525"/>
    </source>
</evidence>
<comment type="caution">
    <text evidence="2">The sequence shown here is derived from an EMBL/GenBank/DDBJ whole genome shotgun (WGS) entry which is preliminary data.</text>
</comment>
<dbReference type="EMBL" id="NIRK01000001">
    <property type="protein sequence ID" value="PHH98350.1"/>
    <property type="molecule type" value="Genomic_DNA"/>
</dbReference>
<gene>
    <name evidence="2" type="ORF">CA836_00420</name>
</gene>
<evidence type="ECO:0000313" key="2">
    <source>
        <dbReference type="EMBL" id="PHH98350.1"/>
    </source>
</evidence>
<dbReference type="InterPro" id="IPR004843">
    <property type="entry name" value="Calcineurin-like_PHP"/>
</dbReference>
<dbReference type="PANTHER" id="PTHR42850">
    <property type="entry name" value="METALLOPHOSPHOESTERASE"/>
    <property type="match status" value="1"/>
</dbReference>
<dbReference type="InterPro" id="IPR012441">
    <property type="entry name" value="DUF1643"/>
</dbReference>
<proteinExistence type="predicted"/>
<dbReference type="PANTHER" id="PTHR42850:SF4">
    <property type="entry name" value="ZINC-DEPENDENT ENDOPOLYPHOSPHATASE"/>
    <property type="match status" value="1"/>
</dbReference>
<dbReference type="AlphaFoldDB" id="A0A2C6B2C5"/>
<dbReference type="GO" id="GO:0016791">
    <property type="term" value="F:phosphatase activity"/>
    <property type="evidence" value="ECO:0007669"/>
    <property type="project" value="TreeGrafter"/>
</dbReference>
<accession>A0A2C6B2C5</accession>
<dbReference type="SUPFAM" id="SSF56300">
    <property type="entry name" value="Metallo-dependent phosphatases"/>
    <property type="match status" value="1"/>
</dbReference>
<protein>
    <submittedName>
        <fullName evidence="2">Serine/threonine protein phosphatase</fullName>
    </submittedName>
</protein>
<feature type="domain" description="Calcineurin-like phosphoesterase" evidence="1">
    <location>
        <begin position="22"/>
        <end position="209"/>
    </location>
</feature>
<organism evidence="2 3">
    <name type="scientific">Fusobacterium nucleatum subsp. polymorphum</name>
    <name type="common">Fusobacterium polymorphum</name>
    <dbReference type="NCBI Taxonomy" id="76857"/>
    <lineage>
        <taxon>Bacteria</taxon>
        <taxon>Fusobacteriati</taxon>
        <taxon>Fusobacteriota</taxon>
        <taxon>Fusobacteriia</taxon>
        <taxon>Fusobacteriales</taxon>
        <taxon>Fusobacteriaceae</taxon>
        <taxon>Fusobacterium</taxon>
    </lineage>
</organism>
<dbReference type="RefSeq" id="WP_098999000.1">
    <property type="nucleotide sequence ID" value="NZ_CP077110.1"/>
</dbReference>
<dbReference type="GO" id="GO:0005737">
    <property type="term" value="C:cytoplasm"/>
    <property type="evidence" value="ECO:0007669"/>
    <property type="project" value="TreeGrafter"/>
</dbReference>
<dbReference type="Pfam" id="PF07799">
    <property type="entry name" value="DUF1643"/>
    <property type="match status" value="1"/>
</dbReference>
<evidence type="ECO:0000259" key="1">
    <source>
        <dbReference type="Pfam" id="PF00149"/>
    </source>
</evidence>
<dbReference type="GO" id="GO:0110154">
    <property type="term" value="P:RNA decapping"/>
    <property type="evidence" value="ECO:0007669"/>
    <property type="project" value="TreeGrafter"/>
</dbReference>
<dbReference type="Pfam" id="PF00149">
    <property type="entry name" value="Metallophos"/>
    <property type="match status" value="1"/>
</dbReference>
<dbReference type="Gene3D" id="3.60.21.10">
    <property type="match status" value="1"/>
</dbReference>
<dbReference type="Proteomes" id="UP000223525">
    <property type="component" value="Unassembled WGS sequence"/>
</dbReference>
<dbReference type="GO" id="GO:0008803">
    <property type="term" value="F:bis(5'-nucleosyl)-tetraphosphatase (symmetrical) activity"/>
    <property type="evidence" value="ECO:0007669"/>
    <property type="project" value="TreeGrafter"/>
</dbReference>
<name>A0A2C6B2C5_FUSNP</name>
<sequence length="418" mass="49347">MEKGAIIRKGQIKYINENDYKRIFIISDLHGYYNLFLEFIKKVDLQKDDLLINLGDSCDRGSQSYELYLKYYEMIKKGYNILHILGNHEDMILTAIDTLDESDIEHWYRNNGETTIDSFCNVTGLSKKDFFDKEKNKFLIDFLSTFPTLIISDKSIFVHAAYNPDLLPEKQEEYFLIWNRQNFWDRNFTGKAIYFGHTPSKKDNHTIVYYPNNCTCIDLGTYKYHKMVGVEIKNKMEYYIEEKYIYNGNHKERFVLGEVTGAKPLICFGVNPSRAKVQNGILKTDPTILKIKKFAEKRNCDGWIMLNLYPQVTPQPDELHKNENFDNCLHEKNINIIKEIFKNYPSAEILVCWGNLIEKRDYLKKVCLKEIFEISKSRDWFHIGNLTKKGNPRHPLSPYADINKELEEFDINEYVKNI</sequence>
<dbReference type="InterPro" id="IPR029052">
    <property type="entry name" value="Metallo-depent_PP-like"/>
</dbReference>